<organism evidence="2 3">
    <name type="scientific">Hallella seregens ATCC 51272</name>
    <dbReference type="NCBI Taxonomy" id="1336250"/>
    <lineage>
        <taxon>Bacteria</taxon>
        <taxon>Pseudomonadati</taxon>
        <taxon>Bacteroidota</taxon>
        <taxon>Bacteroidia</taxon>
        <taxon>Bacteroidales</taxon>
        <taxon>Prevotellaceae</taxon>
        <taxon>Hallella</taxon>
    </lineage>
</organism>
<keyword evidence="3" id="KW-1185">Reference proteome</keyword>
<sequence>MRKLLLAAAVFTATALQAQTWNSPAAWTKSLTPVDKADQLGDTHTTVGADGAVFTTGTYNQDLTFGKSTLVNDDKITSAYVAKYNADGSEAWMAGLLGMSVIRTLDTDNEGNLYVAGNLADKVTFYSADGNNQVAQGIEGVTVPSAAFVAKYDKDGNLKALRTIIPVADATVSGSGLYSPEAGDLYFTPAKLMVSAGKVYISASYTGDLTLDNLKWEGRYLNVFDFMYSDIESVGILSLNASNLGDAASVANLQAKDDLVSVQQNPESVCFTVDGNTVYAGFVGKGTETLTTPTGTTELVMQLPNDETGNVEHAFILAKINAAATNAKVFHVAMHDRSYGTDKVRAMALDGGKLYVAGSFYNQLGFDTNKTSTGCADLFVANLNSDDFHVNWAAADGYDEGDVSKNEEALHAMLVNNGKVFLAGVDRTKTGHVTNHALTYNVSANGVLTPADNVEYISLDDNGRGAVAAITDKDATTTVTVYTAITDGISTVATPTLANDRIYTLSGQYVGTGIKLPHGIYIQNGKKIIVK</sequence>
<reference evidence="2 3" key="1">
    <citation type="submission" date="2024-09" db="EMBL/GenBank/DDBJ databases">
        <authorList>
            <person name="Sun Q."/>
            <person name="Mori K."/>
        </authorList>
    </citation>
    <scope>NUCLEOTIDE SEQUENCE [LARGE SCALE GENOMIC DNA]</scope>
    <source>
        <strain evidence="2 3">ATCC 51272</strain>
    </source>
</reference>
<protein>
    <submittedName>
        <fullName evidence="2">Cadherin</fullName>
    </submittedName>
</protein>
<comment type="caution">
    <text evidence="2">The sequence shown here is derived from an EMBL/GenBank/DDBJ whole genome shotgun (WGS) entry which is preliminary data.</text>
</comment>
<evidence type="ECO:0000313" key="2">
    <source>
        <dbReference type="EMBL" id="MFB9897867.1"/>
    </source>
</evidence>
<name>A0ABV5ZKH4_9BACT</name>
<evidence type="ECO:0000256" key="1">
    <source>
        <dbReference type="SAM" id="SignalP"/>
    </source>
</evidence>
<dbReference type="InterPro" id="IPR011047">
    <property type="entry name" value="Quinoprotein_ADH-like_sf"/>
</dbReference>
<feature type="chain" id="PRO_5046515737" evidence="1">
    <location>
        <begin position="19"/>
        <end position="531"/>
    </location>
</feature>
<keyword evidence="1" id="KW-0732">Signal</keyword>
<dbReference type="EMBL" id="JBHLZF010000002">
    <property type="protein sequence ID" value="MFB9897867.1"/>
    <property type="molecule type" value="Genomic_DNA"/>
</dbReference>
<gene>
    <name evidence="2" type="ORF">ACFFK8_08680</name>
</gene>
<evidence type="ECO:0000313" key="3">
    <source>
        <dbReference type="Proteomes" id="UP001589688"/>
    </source>
</evidence>
<accession>A0ABV5ZKH4</accession>
<dbReference type="SUPFAM" id="SSF50998">
    <property type="entry name" value="Quinoprotein alcohol dehydrogenase-like"/>
    <property type="match status" value="1"/>
</dbReference>
<feature type="signal peptide" evidence="1">
    <location>
        <begin position="1"/>
        <end position="18"/>
    </location>
</feature>
<proteinExistence type="predicted"/>
<dbReference type="RefSeq" id="WP_027951480.1">
    <property type="nucleotide sequence ID" value="NZ_JADU01000001.1"/>
</dbReference>
<dbReference type="Proteomes" id="UP001589688">
    <property type="component" value="Unassembled WGS sequence"/>
</dbReference>